<evidence type="ECO:0000256" key="9">
    <source>
        <dbReference type="ARBA" id="ARBA00068332"/>
    </source>
</evidence>
<evidence type="ECO:0000259" key="13">
    <source>
        <dbReference type="PROSITE" id="PS50157"/>
    </source>
</evidence>
<keyword evidence="6 11" id="KW-0863">Zinc-finger</keyword>
<dbReference type="InterPro" id="IPR050888">
    <property type="entry name" value="ZnF_C2H2-type_TF"/>
</dbReference>
<feature type="domain" description="C2H2-type" evidence="13">
    <location>
        <begin position="170"/>
        <end position="197"/>
    </location>
</feature>
<evidence type="ECO:0000256" key="1">
    <source>
        <dbReference type="ARBA" id="ARBA00004123"/>
    </source>
</evidence>
<dbReference type="PROSITE" id="PS00028">
    <property type="entry name" value="ZINC_FINGER_C2H2_1"/>
    <property type="match status" value="5"/>
</dbReference>
<evidence type="ECO:0000256" key="6">
    <source>
        <dbReference type="ARBA" id="ARBA00022771"/>
    </source>
</evidence>
<feature type="domain" description="C2H2-type" evidence="13">
    <location>
        <begin position="142"/>
        <end position="169"/>
    </location>
</feature>
<dbReference type="InterPro" id="IPR013087">
    <property type="entry name" value="Znf_C2H2_type"/>
</dbReference>
<feature type="region of interest" description="Disordered" evidence="12">
    <location>
        <begin position="231"/>
        <end position="272"/>
    </location>
</feature>
<dbReference type="GO" id="GO:0080090">
    <property type="term" value="P:regulation of primary metabolic process"/>
    <property type="evidence" value="ECO:0007669"/>
    <property type="project" value="UniProtKB-ARBA"/>
</dbReference>
<evidence type="ECO:0000256" key="5">
    <source>
        <dbReference type="ARBA" id="ARBA00022737"/>
    </source>
</evidence>
<feature type="compositionally biased region" description="Low complexity" evidence="12">
    <location>
        <begin position="26"/>
        <end position="45"/>
    </location>
</feature>
<evidence type="ECO:0000256" key="12">
    <source>
        <dbReference type="SAM" id="MobiDB-lite"/>
    </source>
</evidence>
<dbReference type="SMART" id="SM00355">
    <property type="entry name" value="ZnF_C2H2"/>
    <property type="match status" value="5"/>
</dbReference>
<evidence type="ECO:0000256" key="2">
    <source>
        <dbReference type="ARBA" id="ARBA00006991"/>
    </source>
</evidence>
<dbReference type="SUPFAM" id="SSF57667">
    <property type="entry name" value="beta-beta-alpha zinc fingers"/>
    <property type="match status" value="3"/>
</dbReference>
<reference evidence="14" key="1">
    <citation type="submission" date="2017-12" db="EMBL/GenBank/DDBJ databases">
        <title>High-resolution comparative analysis of great ape genomes.</title>
        <authorList>
            <person name="Pollen A."/>
            <person name="Hastie A."/>
            <person name="Hormozdiari F."/>
            <person name="Dougherty M."/>
            <person name="Liu R."/>
            <person name="Chaisson M."/>
            <person name="Hoppe E."/>
            <person name="Hill C."/>
            <person name="Pang A."/>
            <person name="Hillier L."/>
            <person name="Baker C."/>
            <person name="Armstrong J."/>
            <person name="Shendure J."/>
            <person name="Paten B."/>
            <person name="Wilson R."/>
            <person name="Chao H."/>
            <person name="Schneider V."/>
            <person name="Ventura M."/>
            <person name="Kronenberg Z."/>
            <person name="Murali S."/>
            <person name="Gordon D."/>
            <person name="Cantsilieris S."/>
            <person name="Munson K."/>
            <person name="Nelson B."/>
            <person name="Raja A."/>
            <person name="Underwood J."/>
            <person name="Diekhans M."/>
            <person name="Fiddes I."/>
            <person name="Haussler D."/>
            <person name="Eichler E."/>
        </authorList>
    </citation>
    <scope>NUCLEOTIDE SEQUENCE [LARGE SCALE GENOMIC DNA]</scope>
    <source>
        <strain evidence="14">Susie</strain>
    </source>
</reference>
<dbReference type="PANTHER" id="PTHR24406">
    <property type="entry name" value="TRANSCRIPTIONAL REPRESSOR CTCFL-RELATED"/>
    <property type="match status" value="1"/>
</dbReference>
<comment type="subcellular location">
    <subcellularLocation>
        <location evidence="1">Nucleus</location>
    </subcellularLocation>
</comment>
<keyword evidence="3" id="KW-0597">Phosphoprotein</keyword>
<accession>A0A2J8RJP6</accession>
<dbReference type="FunFam" id="3.30.160.60:FF:000577">
    <property type="entry name" value="zinc finger protein 692 isoform X2"/>
    <property type="match status" value="1"/>
</dbReference>
<dbReference type="FunFam" id="3.30.160.60:FF:000183">
    <property type="entry name" value="E3 ubiquitin-protein ligase ZFP91"/>
    <property type="match status" value="1"/>
</dbReference>
<evidence type="ECO:0000256" key="7">
    <source>
        <dbReference type="ARBA" id="ARBA00022833"/>
    </source>
</evidence>
<gene>
    <name evidence="14" type="ORF">CR201_G0050368</name>
</gene>
<dbReference type="AlphaFoldDB" id="A0A2J8RJP6"/>
<dbReference type="PROSITE" id="PS50157">
    <property type="entry name" value="ZINC_FINGER_C2H2_2"/>
    <property type="match status" value="5"/>
</dbReference>
<sequence length="272" mass="29892">EPDAPRLRPSPVTCTPKEGETPPSPAALSTPLALPSLSASSLSSRAPPPAEVRVQPELSRTPQAAQQTEALARKAAKRELMPCDFPGCGRIFSNRQYLNHHKKYQHIHQKSFSCPEPACGKSFNFKKHLKEHMKLHSDTRDYICEFCARSFRTSSNLVIHRRIHTGEKPLQCEICGFTCRQKASLNWHQRKHAETVAALRFPCEFCGKRFEKPDSVAAHCSKSHPALLLAPQESPSGPLEPCPSISAPGPLGSSEGSRPSASPQAPTLLPQQ</sequence>
<feature type="non-terminal residue" evidence="14">
    <location>
        <position position="1"/>
    </location>
</feature>
<keyword evidence="7" id="KW-0862">Zinc</keyword>
<dbReference type="InterPro" id="IPR036236">
    <property type="entry name" value="Znf_C2H2_sf"/>
</dbReference>
<dbReference type="FunFam" id="3.30.160.60:FF:000511">
    <property type="entry name" value="zinc finger protein 692 isoform X2"/>
    <property type="match status" value="1"/>
</dbReference>
<dbReference type="Pfam" id="PF00096">
    <property type="entry name" value="zf-C2H2"/>
    <property type="match status" value="4"/>
</dbReference>
<evidence type="ECO:0000256" key="4">
    <source>
        <dbReference type="ARBA" id="ARBA00022723"/>
    </source>
</evidence>
<feature type="domain" description="C2H2-type" evidence="13">
    <location>
        <begin position="201"/>
        <end position="224"/>
    </location>
</feature>
<feature type="domain" description="C2H2-type" evidence="13">
    <location>
        <begin position="81"/>
        <end position="111"/>
    </location>
</feature>
<comment type="caution">
    <text evidence="14">The sequence shown here is derived from an EMBL/GenBank/DDBJ whole genome shotgun (WGS) entry which is preliminary data.</text>
</comment>
<feature type="region of interest" description="Disordered" evidence="12">
    <location>
        <begin position="1"/>
        <end position="67"/>
    </location>
</feature>
<protein>
    <recommendedName>
        <fullName evidence="9">Zinc finger protein 692</fullName>
    </recommendedName>
    <alternativeName>
        <fullName evidence="10">AICAR responsive element binding protein</fullName>
    </alternativeName>
</protein>
<feature type="compositionally biased region" description="Polar residues" evidence="12">
    <location>
        <begin position="254"/>
        <end position="272"/>
    </location>
</feature>
<name>A0A2J8RJP6_PONAB</name>
<evidence type="ECO:0000256" key="11">
    <source>
        <dbReference type="PROSITE-ProRule" id="PRU00042"/>
    </source>
</evidence>
<keyword evidence="4" id="KW-0479">Metal-binding</keyword>
<dbReference type="FunFam" id="3.30.160.60:FF:000598">
    <property type="entry name" value="zinc finger protein 692 isoform X2"/>
    <property type="match status" value="1"/>
</dbReference>
<comment type="similarity">
    <text evidence="2">Belongs to the krueppel C2H2-type zinc-finger protein family.</text>
</comment>
<evidence type="ECO:0000256" key="10">
    <source>
        <dbReference type="ARBA" id="ARBA00080650"/>
    </source>
</evidence>
<dbReference type="EMBL" id="NDHI03003683">
    <property type="protein sequence ID" value="PNJ08732.1"/>
    <property type="molecule type" value="Genomic_DNA"/>
</dbReference>
<feature type="domain" description="C2H2-type" evidence="13">
    <location>
        <begin position="112"/>
        <end position="141"/>
    </location>
</feature>
<keyword evidence="5" id="KW-0677">Repeat</keyword>
<dbReference type="GO" id="GO:0005634">
    <property type="term" value="C:nucleus"/>
    <property type="evidence" value="ECO:0007669"/>
    <property type="project" value="UniProtKB-SubCell"/>
</dbReference>
<keyword evidence="8" id="KW-0539">Nucleus</keyword>
<feature type="compositionally biased region" description="Polar residues" evidence="12">
    <location>
        <begin position="58"/>
        <end position="67"/>
    </location>
</feature>
<proteinExistence type="inferred from homology"/>
<organism evidence="14">
    <name type="scientific">Pongo abelii</name>
    <name type="common">Sumatran orangutan</name>
    <name type="synonym">Pongo pygmaeus abelii</name>
    <dbReference type="NCBI Taxonomy" id="9601"/>
    <lineage>
        <taxon>Eukaryota</taxon>
        <taxon>Metazoa</taxon>
        <taxon>Chordata</taxon>
        <taxon>Craniata</taxon>
        <taxon>Vertebrata</taxon>
        <taxon>Euteleostomi</taxon>
        <taxon>Mammalia</taxon>
        <taxon>Eutheria</taxon>
        <taxon>Euarchontoglires</taxon>
        <taxon>Primates</taxon>
        <taxon>Haplorrhini</taxon>
        <taxon>Catarrhini</taxon>
        <taxon>Hominidae</taxon>
        <taxon>Pongo</taxon>
    </lineage>
</organism>
<evidence type="ECO:0000256" key="3">
    <source>
        <dbReference type="ARBA" id="ARBA00022553"/>
    </source>
</evidence>
<evidence type="ECO:0000256" key="8">
    <source>
        <dbReference type="ARBA" id="ARBA00023242"/>
    </source>
</evidence>
<evidence type="ECO:0000313" key="14">
    <source>
        <dbReference type="EMBL" id="PNJ08732.1"/>
    </source>
</evidence>
<dbReference type="GO" id="GO:0008270">
    <property type="term" value="F:zinc ion binding"/>
    <property type="evidence" value="ECO:0007669"/>
    <property type="project" value="UniProtKB-KW"/>
</dbReference>
<dbReference type="GO" id="GO:0060255">
    <property type="term" value="P:regulation of macromolecule metabolic process"/>
    <property type="evidence" value="ECO:0007669"/>
    <property type="project" value="UniProtKB-ARBA"/>
</dbReference>
<dbReference type="Gene3D" id="3.30.160.60">
    <property type="entry name" value="Classic Zinc Finger"/>
    <property type="match status" value="5"/>
</dbReference>